<dbReference type="Proteomes" id="UP000216998">
    <property type="component" value="Unassembled WGS sequence"/>
</dbReference>
<protein>
    <submittedName>
        <fullName evidence="2">Uncharacterized protein</fullName>
    </submittedName>
</protein>
<name>A0A255Z5G8_9PROT</name>
<proteinExistence type="predicted"/>
<dbReference type="EMBL" id="NOXU01000021">
    <property type="protein sequence ID" value="OYQ36689.1"/>
    <property type="molecule type" value="Genomic_DNA"/>
</dbReference>
<reference evidence="2 3" key="1">
    <citation type="submission" date="2017-07" db="EMBL/GenBank/DDBJ databases">
        <title>Niveispirillum cyanobacteriorum sp. nov., isolated from cyanobacterial aggregates in a eutrophic lake.</title>
        <authorList>
            <person name="Cai H."/>
        </authorList>
    </citation>
    <scope>NUCLEOTIDE SEQUENCE [LARGE SCALE GENOMIC DNA]</scope>
    <source>
        <strain evidence="3">TH1-14</strain>
    </source>
</reference>
<evidence type="ECO:0000313" key="2">
    <source>
        <dbReference type="EMBL" id="OYQ36689.1"/>
    </source>
</evidence>
<organism evidence="2 3">
    <name type="scientific">Niveispirillum lacus</name>
    <dbReference type="NCBI Taxonomy" id="1981099"/>
    <lineage>
        <taxon>Bacteria</taxon>
        <taxon>Pseudomonadati</taxon>
        <taxon>Pseudomonadota</taxon>
        <taxon>Alphaproteobacteria</taxon>
        <taxon>Rhodospirillales</taxon>
        <taxon>Azospirillaceae</taxon>
        <taxon>Niveispirillum</taxon>
    </lineage>
</organism>
<dbReference type="AlphaFoldDB" id="A0A255Z5G8"/>
<feature type="compositionally biased region" description="Polar residues" evidence="1">
    <location>
        <begin position="49"/>
        <end position="59"/>
    </location>
</feature>
<evidence type="ECO:0000313" key="3">
    <source>
        <dbReference type="Proteomes" id="UP000216998"/>
    </source>
</evidence>
<evidence type="ECO:0000256" key="1">
    <source>
        <dbReference type="SAM" id="MobiDB-lite"/>
    </source>
</evidence>
<accession>A0A255Z5G8</accession>
<keyword evidence="3" id="KW-1185">Reference proteome</keyword>
<comment type="caution">
    <text evidence="2">The sequence shown here is derived from an EMBL/GenBank/DDBJ whole genome shotgun (WGS) entry which is preliminary data.</text>
</comment>
<gene>
    <name evidence="2" type="ORF">CHU95_03760</name>
</gene>
<feature type="region of interest" description="Disordered" evidence="1">
    <location>
        <begin position="27"/>
        <end position="71"/>
    </location>
</feature>
<sequence length="91" mass="9412">MGEHGFEGAVDGLRHSVVLAICDAADRGGDAGHRQPLGVADERKLRGLNRSTVQRVTSNPSPPQLSPDLPHAQGGKLIKLLGVDLAAAAAE</sequence>